<sequence length="84" mass="9069">MWPSLDCLAVSCVDAPSPSLSVTTTVPQTVLRASHVKWVTRKRESSGLPSVVVHFSLSLHPPSIRTWLSRSSRDLNACTALLGA</sequence>
<evidence type="ECO:0000313" key="1">
    <source>
        <dbReference type="EMBL" id="KZO94910.1"/>
    </source>
</evidence>
<organism evidence="1 2">
    <name type="scientific">Calocera viscosa (strain TUFC12733)</name>
    <dbReference type="NCBI Taxonomy" id="1330018"/>
    <lineage>
        <taxon>Eukaryota</taxon>
        <taxon>Fungi</taxon>
        <taxon>Dikarya</taxon>
        <taxon>Basidiomycota</taxon>
        <taxon>Agaricomycotina</taxon>
        <taxon>Dacrymycetes</taxon>
        <taxon>Dacrymycetales</taxon>
        <taxon>Dacrymycetaceae</taxon>
        <taxon>Calocera</taxon>
    </lineage>
</organism>
<dbReference type="AlphaFoldDB" id="A0A167KR04"/>
<protein>
    <submittedName>
        <fullName evidence="1">Uncharacterized protein</fullName>
    </submittedName>
</protein>
<dbReference type="Proteomes" id="UP000076738">
    <property type="component" value="Unassembled WGS sequence"/>
</dbReference>
<name>A0A167KR04_CALVF</name>
<keyword evidence="2" id="KW-1185">Reference proteome</keyword>
<dbReference type="EMBL" id="KV417292">
    <property type="protein sequence ID" value="KZO94910.1"/>
    <property type="molecule type" value="Genomic_DNA"/>
</dbReference>
<reference evidence="1 2" key="1">
    <citation type="journal article" date="2016" name="Mol. Biol. Evol.">
        <title>Comparative Genomics of Early-Diverging Mushroom-Forming Fungi Provides Insights into the Origins of Lignocellulose Decay Capabilities.</title>
        <authorList>
            <person name="Nagy L.G."/>
            <person name="Riley R."/>
            <person name="Tritt A."/>
            <person name="Adam C."/>
            <person name="Daum C."/>
            <person name="Floudas D."/>
            <person name="Sun H."/>
            <person name="Yadav J.S."/>
            <person name="Pangilinan J."/>
            <person name="Larsson K.H."/>
            <person name="Matsuura K."/>
            <person name="Barry K."/>
            <person name="Labutti K."/>
            <person name="Kuo R."/>
            <person name="Ohm R.A."/>
            <person name="Bhattacharya S.S."/>
            <person name="Shirouzu T."/>
            <person name="Yoshinaga Y."/>
            <person name="Martin F.M."/>
            <person name="Grigoriev I.V."/>
            <person name="Hibbett D.S."/>
        </authorList>
    </citation>
    <scope>NUCLEOTIDE SEQUENCE [LARGE SCALE GENOMIC DNA]</scope>
    <source>
        <strain evidence="1 2">TUFC12733</strain>
    </source>
</reference>
<gene>
    <name evidence="1" type="ORF">CALVIDRAFT_538676</name>
</gene>
<accession>A0A167KR04</accession>
<proteinExistence type="predicted"/>
<evidence type="ECO:0000313" key="2">
    <source>
        <dbReference type="Proteomes" id="UP000076738"/>
    </source>
</evidence>